<keyword evidence="2" id="KW-1185">Reference proteome</keyword>
<evidence type="ECO:0000313" key="2">
    <source>
        <dbReference type="Proteomes" id="UP000247780"/>
    </source>
</evidence>
<sequence length="101" mass="10774">MKRSLFLSTSALWWPTIVWLCICPRIGAGDIGSAASTMQKYFLPSVGNHKRKEDCSGSFGEYQVADGVAELHATLLEFGQWPVCGAGGIVSGSIDEPLLAA</sequence>
<name>A0ABX5M702_9PROT</name>
<accession>A0ABX5M702</accession>
<dbReference type="EMBL" id="QICQ01000022">
    <property type="protein sequence ID" value="PXV79716.1"/>
    <property type="molecule type" value="Genomic_DNA"/>
</dbReference>
<organism evidence="1 2">
    <name type="scientific">Nitrosomonas eutropha</name>
    <dbReference type="NCBI Taxonomy" id="916"/>
    <lineage>
        <taxon>Bacteria</taxon>
        <taxon>Pseudomonadati</taxon>
        <taxon>Pseudomonadota</taxon>
        <taxon>Betaproteobacteria</taxon>
        <taxon>Nitrosomonadales</taxon>
        <taxon>Nitrosomonadaceae</taxon>
        <taxon>Nitrosomonas</taxon>
    </lineage>
</organism>
<dbReference type="Proteomes" id="UP000247780">
    <property type="component" value="Unassembled WGS sequence"/>
</dbReference>
<evidence type="ECO:0000313" key="1">
    <source>
        <dbReference type="EMBL" id="PXV79716.1"/>
    </source>
</evidence>
<evidence type="ECO:0008006" key="3">
    <source>
        <dbReference type="Google" id="ProtNLM"/>
    </source>
</evidence>
<protein>
    <recommendedName>
        <fullName evidence="3">Secreted protein</fullName>
    </recommendedName>
</protein>
<proteinExistence type="predicted"/>
<reference evidence="1 2" key="1">
    <citation type="submission" date="2018-04" db="EMBL/GenBank/DDBJ databases">
        <title>Active sludge and wastewater microbial communities from Klosterneuburg, Austria.</title>
        <authorList>
            <person name="Wagner M."/>
        </authorList>
    </citation>
    <scope>NUCLEOTIDE SEQUENCE [LARGE SCALE GENOMIC DNA]</scope>
    <source>
        <strain evidence="1 2">Nm 57</strain>
    </source>
</reference>
<comment type="caution">
    <text evidence="1">The sequence shown here is derived from an EMBL/GenBank/DDBJ whole genome shotgun (WGS) entry which is preliminary data.</text>
</comment>
<gene>
    <name evidence="1" type="ORF">C8R14_12235</name>
</gene>